<gene>
    <name evidence="2" type="ORF">CC86DRAFT_413103</name>
</gene>
<feature type="region of interest" description="Disordered" evidence="1">
    <location>
        <begin position="273"/>
        <end position="299"/>
    </location>
</feature>
<feature type="compositionally biased region" description="Polar residues" evidence="1">
    <location>
        <begin position="113"/>
        <end position="129"/>
    </location>
</feature>
<protein>
    <submittedName>
        <fullName evidence="2">Uncharacterized protein</fullName>
    </submittedName>
</protein>
<feature type="compositionally biased region" description="Polar residues" evidence="1">
    <location>
        <begin position="156"/>
        <end position="202"/>
    </location>
</feature>
<reference evidence="2" key="1">
    <citation type="journal article" date="2020" name="Stud. Mycol.">
        <title>101 Dothideomycetes genomes: a test case for predicting lifestyles and emergence of pathogens.</title>
        <authorList>
            <person name="Haridas S."/>
            <person name="Albert R."/>
            <person name="Binder M."/>
            <person name="Bloem J."/>
            <person name="Labutti K."/>
            <person name="Salamov A."/>
            <person name="Andreopoulos B."/>
            <person name="Baker S."/>
            <person name="Barry K."/>
            <person name="Bills G."/>
            <person name="Bluhm B."/>
            <person name="Cannon C."/>
            <person name="Castanera R."/>
            <person name="Culley D."/>
            <person name="Daum C."/>
            <person name="Ezra D."/>
            <person name="Gonzalez J."/>
            <person name="Henrissat B."/>
            <person name="Kuo A."/>
            <person name="Liang C."/>
            <person name="Lipzen A."/>
            <person name="Lutzoni F."/>
            <person name="Magnuson J."/>
            <person name="Mondo S."/>
            <person name="Nolan M."/>
            <person name="Ohm R."/>
            <person name="Pangilinan J."/>
            <person name="Park H.-J."/>
            <person name="Ramirez L."/>
            <person name="Alfaro M."/>
            <person name="Sun H."/>
            <person name="Tritt A."/>
            <person name="Yoshinaga Y."/>
            <person name="Zwiers L.-H."/>
            <person name="Turgeon B."/>
            <person name="Goodwin S."/>
            <person name="Spatafora J."/>
            <person name="Crous P."/>
            <person name="Grigoriev I."/>
        </authorList>
    </citation>
    <scope>NUCLEOTIDE SEQUENCE</scope>
    <source>
        <strain evidence="2">CBS 113818</strain>
    </source>
</reference>
<feature type="compositionally biased region" description="Polar residues" evidence="1">
    <location>
        <begin position="139"/>
        <end position="148"/>
    </location>
</feature>
<feature type="compositionally biased region" description="Low complexity" evidence="1">
    <location>
        <begin position="93"/>
        <end position="105"/>
    </location>
</feature>
<feature type="compositionally biased region" description="Polar residues" evidence="1">
    <location>
        <begin position="447"/>
        <end position="468"/>
    </location>
</feature>
<feature type="compositionally biased region" description="Low complexity" evidence="1">
    <location>
        <begin position="27"/>
        <end position="36"/>
    </location>
</feature>
<feature type="compositionally biased region" description="Pro residues" evidence="1">
    <location>
        <begin position="273"/>
        <end position="288"/>
    </location>
</feature>
<keyword evidence="3" id="KW-1185">Reference proteome</keyword>
<evidence type="ECO:0000313" key="2">
    <source>
        <dbReference type="EMBL" id="KAF2819409.1"/>
    </source>
</evidence>
<feature type="region of interest" description="Disordered" evidence="1">
    <location>
        <begin position="22"/>
        <end position="222"/>
    </location>
</feature>
<dbReference type="EMBL" id="MU006245">
    <property type="protein sequence ID" value="KAF2819409.1"/>
    <property type="molecule type" value="Genomic_DNA"/>
</dbReference>
<name>A0A6A6ZFB9_9PLEO</name>
<organism evidence="2 3">
    <name type="scientific">Ophiobolus disseminans</name>
    <dbReference type="NCBI Taxonomy" id="1469910"/>
    <lineage>
        <taxon>Eukaryota</taxon>
        <taxon>Fungi</taxon>
        <taxon>Dikarya</taxon>
        <taxon>Ascomycota</taxon>
        <taxon>Pezizomycotina</taxon>
        <taxon>Dothideomycetes</taxon>
        <taxon>Pleosporomycetidae</taxon>
        <taxon>Pleosporales</taxon>
        <taxon>Pleosporineae</taxon>
        <taxon>Phaeosphaeriaceae</taxon>
        <taxon>Ophiobolus</taxon>
    </lineage>
</organism>
<feature type="region of interest" description="Disordered" evidence="1">
    <location>
        <begin position="435"/>
        <end position="468"/>
    </location>
</feature>
<dbReference type="OrthoDB" id="5427130at2759"/>
<sequence length="468" mass="51286">MSSDYGSDILSDDIIAIEDTQIDVGTRRAPAATPRAPLKRRDANVIATPPPSQSRKGEKSIVCCCSSSNTLPSHPKHRALPDQGVANVPPGRYTTYQSPPSSSQYPPTPVTTRTLPHSQYAPPSSQPTPSKRLREAREPQNSPSTYPRQSPPREASSLQPTPLSPYSTPASQHVPSSSQPTPTKNFTETRLSRVLPSTQLLQSYRMPPSSQPIPSRRPSQPPLYRFPFGTHRGKTLLEVPENYIAYLRVDQDMAGCMPGFDVVLRLFDDGQPPIAPPPIMPPPSPPSIEPTQTLAPSSSAPARVSVSQPVSIHEVSPSTPSSQGEYRFDFGKHIGKTLTEVPPDYISFLKQKGIVENKPALAVAVIEYERQASARCTTSQPASANVTLKFGKHIGKTLQEVPSDYLAWLKSSSIYTDSQALQDAFALYERTQRLTHTPSSSKRKRTSVATSSGNSKRRYATSQRTRIW</sequence>
<evidence type="ECO:0000313" key="3">
    <source>
        <dbReference type="Proteomes" id="UP000799424"/>
    </source>
</evidence>
<evidence type="ECO:0000256" key="1">
    <source>
        <dbReference type="SAM" id="MobiDB-lite"/>
    </source>
</evidence>
<dbReference type="Proteomes" id="UP000799424">
    <property type="component" value="Unassembled WGS sequence"/>
</dbReference>
<proteinExistence type="predicted"/>
<accession>A0A6A6ZFB9</accession>
<dbReference type="AlphaFoldDB" id="A0A6A6ZFB9"/>